<dbReference type="InterPro" id="IPR003611">
    <property type="entry name" value="NUMOD3"/>
</dbReference>
<evidence type="ECO:0000256" key="3">
    <source>
        <dbReference type="ARBA" id="ARBA00022801"/>
    </source>
</evidence>
<dbReference type="SUPFAM" id="SSF64496">
    <property type="entry name" value="DNA-binding domain of intron-encoded endonucleases"/>
    <property type="match status" value="1"/>
</dbReference>
<protein>
    <submittedName>
        <fullName evidence="6">Uncharacterized protein</fullName>
    </submittedName>
</protein>
<feature type="domain" description="Nuclease associated modular" evidence="5">
    <location>
        <begin position="6"/>
        <end position="26"/>
    </location>
</feature>
<dbReference type="GO" id="GO:0004519">
    <property type="term" value="F:endonuclease activity"/>
    <property type="evidence" value="ECO:0007669"/>
    <property type="project" value="UniProtKB-KW"/>
</dbReference>
<keyword evidence="7" id="KW-1185">Reference proteome</keyword>
<evidence type="ECO:0000256" key="1">
    <source>
        <dbReference type="ARBA" id="ARBA00022722"/>
    </source>
</evidence>
<dbReference type="Pfam" id="PF07460">
    <property type="entry name" value="NUMOD3"/>
    <property type="match status" value="1"/>
</dbReference>
<dbReference type="SMART" id="SM00497">
    <property type="entry name" value="IENR1"/>
    <property type="match status" value="1"/>
</dbReference>
<reference evidence="6 7" key="1">
    <citation type="submission" date="2016-04" db="EMBL/GenBank/DDBJ databases">
        <title>Evolutionary innovation and constraint leading to complex multicellularity in the Ascomycota.</title>
        <authorList>
            <person name="Cisse O."/>
            <person name="Nguyen A."/>
            <person name="Hewitt D.A."/>
            <person name="Jedd G."/>
            <person name="Stajich J.E."/>
        </authorList>
    </citation>
    <scope>NUCLEOTIDE SEQUENCE [LARGE SCALE GENOMIC DNA]</scope>
    <source>
        <strain evidence="6 7">DAH-3</strain>
    </source>
</reference>
<dbReference type="InterPro" id="IPR003647">
    <property type="entry name" value="Intron_nuc_1_rpt"/>
</dbReference>
<gene>
    <name evidence="6" type="ORF">NEOLI_006026</name>
</gene>
<evidence type="ECO:0000259" key="5">
    <source>
        <dbReference type="Pfam" id="PF07460"/>
    </source>
</evidence>
<dbReference type="GO" id="GO:0003677">
    <property type="term" value="F:DNA binding"/>
    <property type="evidence" value="ECO:0007669"/>
    <property type="project" value="InterPro"/>
</dbReference>
<sequence>MRGKYTGEKNPFYGKTHPDETKLRMRAAKLGLPLTQAHKEKLKAITTFNKEYNVRTKGMPVIVINVLSKEITHYPSLREAGKALTIDKKTISKYIKNQKVYLQLYLFKIGHQ</sequence>
<dbReference type="Proteomes" id="UP000186594">
    <property type="component" value="Unassembled WGS sequence"/>
</dbReference>
<keyword evidence="6" id="KW-0496">Mitochondrion</keyword>
<dbReference type="EMBL" id="LXFE01004523">
    <property type="protein sequence ID" value="OLL21604.1"/>
    <property type="molecule type" value="Genomic_DNA"/>
</dbReference>
<geneLocation type="mitochondrion" evidence="6"/>
<keyword evidence="2" id="KW-0255">Endonuclease</keyword>
<evidence type="ECO:0000256" key="2">
    <source>
        <dbReference type="ARBA" id="ARBA00022759"/>
    </source>
</evidence>
<dbReference type="Pfam" id="PF07453">
    <property type="entry name" value="NUMOD1"/>
    <property type="match status" value="1"/>
</dbReference>
<dbReference type="AlphaFoldDB" id="A0A1U7LG21"/>
<dbReference type="OrthoDB" id="10579555at2759"/>
<proteinExistence type="predicted"/>
<dbReference type="GO" id="GO:0016787">
    <property type="term" value="F:hydrolase activity"/>
    <property type="evidence" value="ECO:0007669"/>
    <property type="project" value="UniProtKB-KW"/>
</dbReference>
<evidence type="ECO:0000259" key="4">
    <source>
        <dbReference type="Pfam" id="PF07453"/>
    </source>
</evidence>
<comment type="caution">
    <text evidence="6">The sequence shown here is derived from an EMBL/GenBank/DDBJ whole genome shotgun (WGS) entry which is preliminary data.</text>
</comment>
<organism evidence="6 7">
    <name type="scientific">Neolecta irregularis (strain DAH-3)</name>
    <dbReference type="NCBI Taxonomy" id="1198029"/>
    <lineage>
        <taxon>Eukaryota</taxon>
        <taxon>Fungi</taxon>
        <taxon>Dikarya</taxon>
        <taxon>Ascomycota</taxon>
        <taxon>Taphrinomycotina</taxon>
        <taxon>Neolectales</taxon>
        <taxon>Neolectaceae</taxon>
        <taxon>Neolecta</taxon>
    </lineage>
</organism>
<evidence type="ECO:0000313" key="6">
    <source>
        <dbReference type="EMBL" id="OLL21604.1"/>
    </source>
</evidence>
<keyword evidence="1" id="KW-0540">Nuclease</keyword>
<accession>A0A1U7LG21</accession>
<evidence type="ECO:0000313" key="7">
    <source>
        <dbReference type="Proteomes" id="UP000186594"/>
    </source>
</evidence>
<dbReference type="InterPro" id="IPR010896">
    <property type="entry name" value="NUMOD1"/>
</dbReference>
<name>A0A1U7LG21_NEOID</name>
<keyword evidence="3" id="KW-0378">Hydrolase</keyword>
<feature type="domain" description="Nuclease-associated modular DNA-binding 1" evidence="4">
    <location>
        <begin position="60"/>
        <end position="95"/>
    </location>
</feature>